<dbReference type="EMBL" id="WNME01000018">
    <property type="protein sequence ID" value="MUB65771.1"/>
    <property type="molecule type" value="Genomic_DNA"/>
</dbReference>
<dbReference type="RefSeq" id="WP_055650945.1">
    <property type="nucleotide sequence ID" value="NZ_CZAZ01000018.1"/>
</dbReference>
<evidence type="ECO:0000313" key="1">
    <source>
        <dbReference type="EMBL" id="MUB65771.1"/>
    </source>
</evidence>
<dbReference type="AlphaFoldDB" id="A0AAW9WLV2"/>
<dbReference type="Proteomes" id="UP000434223">
    <property type="component" value="Unassembled WGS sequence"/>
</dbReference>
<gene>
    <name evidence="1" type="ORF">GNE07_22360</name>
</gene>
<reference evidence="1 2" key="1">
    <citation type="submission" date="2019-09" db="EMBL/GenBank/DDBJ databases">
        <title>Draft genome sequencing of Hungatella hathewayi 123Y-2.</title>
        <authorList>
            <person name="Lv Q."/>
            <person name="Li S."/>
        </authorList>
    </citation>
    <scope>NUCLEOTIDE SEQUENCE [LARGE SCALE GENOMIC DNA]</scope>
    <source>
        <strain evidence="1 2">123Y-2</strain>
    </source>
</reference>
<accession>A0AAW9WLV2</accession>
<sequence length="329" mass="37858">MQQIKLNRNYKDRLFRLAFQEKKDLLDLYNAVSGRQYTNPDDLIITTLADVIYLGMKNDISFLVSDVLNLYEHQSSFNPNMPVRGLNYFADTYREYIDRNGFDIYGEKLIRLPMPQYIVFYNGTKEEPDRIELRLSDAFLCQNPEEKGCLECRATMININYGHNKELMDRCRRLKDYAVFVSRIRNNEKRGMALDEAVKQAVHSCIEEGILADILKKNRAEVCNLILYEYDEQRQLAIAREGAMKAGREEGRIEGRIEGRTAGREEGRAAEQVTIIRNMAGKGLDPSAIADMLGLEEGYVKKVLYLLAEETGRTDLEIAGILLEQRQEG</sequence>
<evidence type="ECO:0000313" key="2">
    <source>
        <dbReference type="Proteomes" id="UP000434223"/>
    </source>
</evidence>
<name>A0AAW9WLV2_9FIRM</name>
<protein>
    <recommendedName>
        <fullName evidence="3">Transposase, YhgA-like</fullName>
    </recommendedName>
</protein>
<comment type="caution">
    <text evidence="1">The sequence shown here is derived from an EMBL/GenBank/DDBJ whole genome shotgun (WGS) entry which is preliminary data.</text>
</comment>
<proteinExistence type="predicted"/>
<organism evidence="1 2">
    <name type="scientific">Hungatella hathewayi</name>
    <dbReference type="NCBI Taxonomy" id="154046"/>
    <lineage>
        <taxon>Bacteria</taxon>
        <taxon>Bacillati</taxon>
        <taxon>Bacillota</taxon>
        <taxon>Clostridia</taxon>
        <taxon>Lachnospirales</taxon>
        <taxon>Lachnospiraceae</taxon>
        <taxon>Hungatella</taxon>
    </lineage>
</organism>
<evidence type="ECO:0008006" key="3">
    <source>
        <dbReference type="Google" id="ProtNLM"/>
    </source>
</evidence>